<dbReference type="PANTHER" id="PTHR10837:SF8">
    <property type="entry name" value="PROTEIN-ARGININE DEIMINASE"/>
    <property type="match status" value="1"/>
</dbReference>
<comment type="caution">
    <text evidence="3">The sequence shown here is derived from an EMBL/GenBank/DDBJ whole genome shotgun (WGS) entry which is preliminary data.</text>
</comment>
<feature type="region of interest" description="Disordered" evidence="1">
    <location>
        <begin position="571"/>
        <end position="631"/>
    </location>
</feature>
<dbReference type="InterPro" id="IPR004303">
    <property type="entry name" value="PAD"/>
</dbReference>
<evidence type="ECO:0000313" key="3">
    <source>
        <dbReference type="EMBL" id="RCI07460.1"/>
    </source>
</evidence>
<proteinExistence type="predicted"/>
<dbReference type="Gene3D" id="3.75.10.10">
    <property type="entry name" value="L-arginine/glycine Amidinotransferase, Chain A"/>
    <property type="match status" value="1"/>
</dbReference>
<dbReference type="SUPFAM" id="SSF55909">
    <property type="entry name" value="Pentein"/>
    <property type="match status" value="2"/>
</dbReference>
<organism evidence="3 4">
    <name type="scientific">Ophiocordyceps polyrhachis-furcata BCC 54312</name>
    <dbReference type="NCBI Taxonomy" id="1330021"/>
    <lineage>
        <taxon>Eukaryota</taxon>
        <taxon>Fungi</taxon>
        <taxon>Dikarya</taxon>
        <taxon>Ascomycota</taxon>
        <taxon>Pezizomycotina</taxon>
        <taxon>Sordariomycetes</taxon>
        <taxon>Hypocreomycetidae</taxon>
        <taxon>Hypocreales</taxon>
        <taxon>Ophiocordycipitaceae</taxon>
        <taxon>Ophiocordyceps</taxon>
    </lineage>
</organism>
<evidence type="ECO:0000313" key="4">
    <source>
        <dbReference type="Proteomes" id="UP000253664"/>
    </source>
</evidence>
<dbReference type="Proteomes" id="UP000253664">
    <property type="component" value="Unassembled WGS sequence"/>
</dbReference>
<evidence type="ECO:0000256" key="1">
    <source>
        <dbReference type="SAM" id="MobiDB-lite"/>
    </source>
</evidence>
<dbReference type="EMBL" id="LKCN02000028">
    <property type="protein sequence ID" value="RCI07460.1"/>
    <property type="molecule type" value="Genomic_DNA"/>
</dbReference>
<sequence>MGHVATARVVPSEVASAVDSIHSSPHVRRIQCSNEPSMKVTILADSNRDGVVDTEGDGDFTGKRIWTADAGALFLANIVDTGRRCSMNITKSTPEEELGSCHDAADDILRNPSFLAPLRTLPVLTPALKDRDEGFITVFGKLAAANTRIFQKKGSQWIYINSNHSFSASELRAGLQLGIDARDVRRPGKWDGRAEVHFTVSNANRVKAVDWVQLRVAPILIHHHLQKAEQLIVQSAFLLEKVANKTEVRFNAVQAKFVRELDDISRAAGLPMLQLNHSSHTDIWVQDFFEPGYMTIPGPDGPIGLRVMIRSAQESRPSGRQVFQTMRSDNVGAVQYLAWGDTSDSMGNVEAIPPYTYRGKTYPAGRAVIGSQDGKTPFIMNFLEAQELQDPVELDTSWLHIGHADEFMQFLPFNSSRGWVLVVSDPVAGLKVLEDAMKAGHGGVKSHSRPVFPLDREECLPGTIKDSLLLPYIEFVQYYSSQAIEKNVDIIKEETGITDEEIIRIPSIFYFSGFANITNIFDHHCRGFHDDFVADEGNGSQRRLVKKSALTMKSKLRHENERVAGLHVGIRGNSSHSKQRTRSELAAAWQEGQEDQEVVKGDEEEVVEEGVEEEDEGEEDEDEDKDETARTWEKVKSSVSVSTLYPSSINSIVISDSAVIAPDPWGPLVAGIDILAEAVEIAYAKANYSVIFVDDWFSHFFGGGDTHCGTNTVRDMTASWF</sequence>
<gene>
    <name evidence="3" type="ORF">L249_4575</name>
</gene>
<dbReference type="STRING" id="1330021.A0A367KZ61"/>
<accession>A0A367KZ61</accession>
<dbReference type="GO" id="GO:0004668">
    <property type="term" value="F:protein-arginine deiminase activity"/>
    <property type="evidence" value="ECO:0007669"/>
    <property type="project" value="InterPro"/>
</dbReference>
<name>A0A367KZ61_9HYPO</name>
<feature type="compositionally biased region" description="Acidic residues" evidence="1">
    <location>
        <begin position="592"/>
        <end position="626"/>
    </location>
</feature>
<dbReference type="OrthoDB" id="5102063at2759"/>
<feature type="domain" description="Protein-arginine deiminase C-terminal" evidence="2">
    <location>
        <begin position="633"/>
        <end position="720"/>
    </location>
</feature>
<dbReference type="InterPro" id="IPR013530">
    <property type="entry name" value="PAD_C"/>
</dbReference>
<dbReference type="InterPro" id="IPR036556">
    <property type="entry name" value="PAD_central_sf"/>
</dbReference>
<feature type="domain" description="Protein-arginine deiminase C-terminal" evidence="2">
    <location>
        <begin position="209"/>
        <end position="512"/>
    </location>
</feature>
<dbReference type="GO" id="GO:0005737">
    <property type="term" value="C:cytoplasm"/>
    <property type="evidence" value="ECO:0007669"/>
    <property type="project" value="InterPro"/>
</dbReference>
<dbReference type="GO" id="GO:0005509">
    <property type="term" value="F:calcium ion binding"/>
    <property type="evidence" value="ECO:0007669"/>
    <property type="project" value="InterPro"/>
</dbReference>
<dbReference type="Pfam" id="PF03068">
    <property type="entry name" value="PAD"/>
    <property type="match status" value="2"/>
</dbReference>
<protein>
    <recommendedName>
        <fullName evidence="2">Protein-arginine deiminase C-terminal domain-containing protein</fullName>
    </recommendedName>
</protein>
<dbReference type="PANTHER" id="PTHR10837">
    <property type="entry name" value="PEPTIDYLARGININE DEIMINASE"/>
    <property type="match status" value="1"/>
</dbReference>
<reference evidence="3 4" key="1">
    <citation type="journal article" date="2015" name="BMC Genomics">
        <title>Insights from the genome of Ophiocordyceps polyrhachis-furcata to pathogenicity and host specificity in insect fungi.</title>
        <authorList>
            <person name="Wichadakul D."/>
            <person name="Kobmoo N."/>
            <person name="Ingsriswang S."/>
            <person name="Tangphatsornruang S."/>
            <person name="Chantasingh D."/>
            <person name="Luangsa-ard J.J."/>
            <person name="Eurwilaichitr L."/>
        </authorList>
    </citation>
    <scope>NUCLEOTIDE SEQUENCE [LARGE SCALE GENOMIC DNA]</scope>
    <source>
        <strain evidence="3 4">BCC 54312</strain>
    </source>
</reference>
<dbReference type="SUPFAM" id="SSF110083">
    <property type="entry name" value="Peptidylarginine deiminase Pad4, middle domain"/>
    <property type="match status" value="1"/>
</dbReference>
<dbReference type="AlphaFoldDB" id="A0A367KZ61"/>
<keyword evidence="4" id="KW-1185">Reference proteome</keyword>
<evidence type="ECO:0000259" key="2">
    <source>
        <dbReference type="Pfam" id="PF03068"/>
    </source>
</evidence>